<dbReference type="KEGG" id="ppel:H6H00_28165"/>
<dbReference type="EMBL" id="CP060131">
    <property type="protein sequence ID" value="QNG51923.1"/>
    <property type="molecule type" value="Genomic_DNA"/>
</dbReference>
<evidence type="ECO:0000313" key="3">
    <source>
        <dbReference type="Proteomes" id="UP000515728"/>
    </source>
</evidence>
<name>A0A7G7MGL2_9PSEU</name>
<keyword evidence="1" id="KW-1133">Transmembrane helix</keyword>
<keyword evidence="1" id="KW-0472">Membrane</keyword>
<dbReference type="Pfam" id="PF01252">
    <property type="entry name" value="Peptidase_A8"/>
    <property type="match status" value="1"/>
</dbReference>
<keyword evidence="3" id="KW-1185">Reference proteome</keyword>
<dbReference type="GO" id="GO:0006508">
    <property type="term" value="P:proteolysis"/>
    <property type="evidence" value="ECO:0007669"/>
    <property type="project" value="InterPro"/>
</dbReference>
<feature type="transmembrane region" description="Helical" evidence="1">
    <location>
        <begin position="12"/>
        <end position="37"/>
    </location>
</feature>
<dbReference type="AlphaFoldDB" id="A0A7G7MGL2"/>
<gene>
    <name evidence="2" type="ORF">H6H00_28165</name>
</gene>
<accession>A0A7G7MGL2</accession>
<protein>
    <submittedName>
        <fullName evidence="2">Signal peptidase II</fullName>
    </submittedName>
</protein>
<keyword evidence="1" id="KW-0812">Transmembrane</keyword>
<reference evidence="2 3" key="1">
    <citation type="submission" date="2020-08" db="EMBL/GenBank/DDBJ databases">
        <authorList>
            <person name="Mo P."/>
        </authorList>
    </citation>
    <scope>NUCLEOTIDE SEQUENCE [LARGE SCALE GENOMIC DNA]</scope>
    <source>
        <strain evidence="2 3">CGMCC 4.1532</strain>
    </source>
</reference>
<dbReference type="InterPro" id="IPR001872">
    <property type="entry name" value="Peptidase_A8"/>
</dbReference>
<sequence>MARGAVVDFIDVAWFASFNLADAALTCGAAVAVLLAWRGVPSFGTTGPRQAER</sequence>
<dbReference type="Proteomes" id="UP000515728">
    <property type="component" value="Chromosome"/>
</dbReference>
<dbReference type="GO" id="GO:0016020">
    <property type="term" value="C:membrane"/>
    <property type="evidence" value="ECO:0007669"/>
    <property type="project" value="InterPro"/>
</dbReference>
<dbReference type="RefSeq" id="WP_185718675.1">
    <property type="nucleotide sequence ID" value="NZ_BAAAWI010000001.1"/>
</dbReference>
<dbReference type="GO" id="GO:0004190">
    <property type="term" value="F:aspartic-type endopeptidase activity"/>
    <property type="evidence" value="ECO:0007669"/>
    <property type="project" value="InterPro"/>
</dbReference>
<evidence type="ECO:0000256" key="1">
    <source>
        <dbReference type="SAM" id="Phobius"/>
    </source>
</evidence>
<evidence type="ECO:0000313" key="2">
    <source>
        <dbReference type="EMBL" id="QNG51923.1"/>
    </source>
</evidence>
<organism evidence="2 3">
    <name type="scientific">Pseudonocardia petroleophila</name>
    <dbReference type="NCBI Taxonomy" id="37331"/>
    <lineage>
        <taxon>Bacteria</taxon>
        <taxon>Bacillati</taxon>
        <taxon>Actinomycetota</taxon>
        <taxon>Actinomycetes</taxon>
        <taxon>Pseudonocardiales</taxon>
        <taxon>Pseudonocardiaceae</taxon>
        <taxon>Pseudonocardia</taxon>
    </lineage>
</organism>
<proteinExistence type="predicted"/>